<evidence type="ECO:0000313" key="9">
    <source>
        <dbReference type="Proteomes" id="UP000620596"/>
    </source>
</evidence>
<keyword evidence="3" id="KW-0479">Metal-binding</keyword>
<dbReference type="InterPro" id="IPR011990">
    <property type="entry name" value="TPR-like_helical_dom_sf"/>
</dbReference>
<evidence type="ECO:0000313" key="8">
    <source>
        <dbReference type="EMBL" id="GGA88247.1"/>
    </source>
</evidence>
<dbReference type="PANTHER" id="PTHR22726:SF1">
    <property type="entry name" value="METALLOENDOPEPTIDASE OMA1, MITOCHONDRIAL"/>
    <property type="match status" value="1"/>
</dbReference>
<proteinExistence type="predicted"/>
<evidence type="ECO:0000256" key="5">
    <source>
        <dbReference type="ARBA" id="ARBA00022833"/>
    </source>
</evidence>
<sequence>MIAFAGLSQAQAPVRSGGSLPVLGDTSELPASAERRLGDRIASSIYRDPDYLDDPVLGDYLQSIWQPLMTAARARGELGVELEERFAWEVMLIRNRTINAFALPGGYLGVHLGLIAVVESRDELASVLAHELSHVTQRHISRLMSKQSQQMPWVLAAMILGMMAASKNADAANAAIAGGQAIAVQNQLNFSRDMEREADRVGFGVMADAGFEKQGFATMFDKLQQASRLNDNGSYPYLRSHPLTTERIGDAKGRLQLEGPAPPSVSGEGGRARVVHAMMAARARVLGDASVDALRLLLAEAQRVPSSAAESLKPRDAGALYAGALAAARLREHTQARSLTDKLKTAAAGSPSMANALELLSLEIDIAAGRAAQAPKLVTGNSRAAVLLQSQADLAVGRPQDVSDRLQSWVSTHPKDAMAWQLLATAQGQQGQTLRAIRADAESRVAQLDYGAARDRFKAAQDLMRSGRDTGSGASAHIDGSIIDTRAREIDQLLREQALQEKLDR</sequence>
<name>A0A916S8I8_9BURK</name>
<accession>A0A916S8I8</accession>
<keyword evidence="4" id="KW-0378">Hydrolase</keyword>
<evidence type="ECO:0000256" key="4">
    <source>
        <dbReference type="ARBA" id="ARBA00022801"/>
    </source>
</evidence>
<dbReference type="GO" id="GO:0051603">
    <property type="term" value="P:proteolysis involved in protein catabolic process"/>
    <property type="evidence" value="ECO:0007669"/>
    <property type="project" value="TreeGrafter"/>
</dbReference>
<evidence type="ECO:0000256" key="6">
    <source>
        <dbReference type="ARBA" id="ARBA00023049"/>
    </source>
</evidence>
<dbReference type="InterPro" id="IPR051156">
    <property type="entry name" value="Mito/Outer_Membr_Metalloprot"/>
</dbReference>
<evidence type="ECO:0000256" key="2">
    <source>
        <dbReference type="ARBA" id="ARBA00022670"/>
    </source>
</evidence>
<evidence type="ECO:0000259" key="7">
    <source>
        <dbReference type="Pfam" id="PF01435"/>
    </source>
</evidence>
<gene>
    <name evidence="8" type="ORF">GCM10011496_06180</name>
</gene>
<organism evidence="8 9">
    <name type="scientific">Polaromonas eurypsychrophila</name>
    <dbReference type="NCBI Taxonomy" id="1614635"/>
    <lineage>
        <taxon>Bacteria</taxon>
        <taxon>Pseudomonadati</taxon>
        <taxon>Pseudomonadota</taxon>
        <taxon>Betaproteobacteria</taxon>
        <taxon>Burkholderiales</taxon>
        <taxon>Comamonadaceae</taxon>
        <taxon>Polaromonas</taxon>
    </lineage>
</organism>
<keyword evidence="9" id="KW-1185">Reference proteome</keyword>
<keyword evidence="6" id="KW-0482">Metalloprotease</keyword>
<keyword evidence="2" id="KW-0645">Protease</keyword>
<dbReference type="Pfam" id="PF01435">
    <property type="entry name" value="Peptidase_M48"/>
    <property type="match status" value="1"/>
</dbReference>
<reference evidence="8" key="1">
    <citation type="journal article" date="2014" name="Int. J. Syst. Evol. Microbiol.">
        <title>Complete genome sequence of Corynebacterium casei LMG S-19264T (=DSM 44701T), isolated from a smear-ripened cheese.</title>
        <authorList>
            <consortium name="US DOE Joint Genome Institute (JGI-PGF)"/>
            <person name="Walter F."/>
            <person name="Albersmeier A."/>
            <person name="Kalinowski J."/>
            <person name="Ruckert C."/>
        </authorList>
    </citation>
    <scope>NUCLEOTIDE SEQUENCE</scope>
    <source>
        <strain evidence="8">CGMCC 1.15322</strain>
    </source>
</reference>
<dbReference type="GO" id="GO:0046872">
    <property type="term" value="F:metal ion binding"/>
    <property type="evidence" value="ECO:0007669"/>
    <property type="project" value="UniProtKB-KW"/>
</dbReference>
<dbReference type="GO" id="GO:0016020">
    <property type="term" value="C:membrane"/>
    <property type="evidence" value="ECO:0007669"/>
    <property type="project" value="TreeGrafter"/>
</dbReference>
<evidence type="ECO:0000256" key="3">
    <source>
        <dbReference type="ARBA" id="ARBA00022723"/>
    </source>
</evidence>
<dbReference type="SUPFAM" id="SSF48452">
    <property type="entry name" value="TPR-like"/>
    <property type="match status" value="1"/>
</dbReference>
<reference evidence="8" key="2">
    <citation type="submission" date="2020-09" db="EMBL/GenBank/DDBJ databases">
        <authorList>
            <person name="Sun Q."/>
            <person name="Zhou Y."/>
        </authorList>
    </citation>
    <scope>NUCLEOTIDE SEQUENCE</scope>
    <source>
        <strain evidence="8">CGMCC 1.15322</strain>
    </source>
</reference>
<dbReference type="PANTHER" id="PTHR22726">
    <property type="entry name" value="METALLOENDOPEPTIDASE OMA1"/>
    <property type="match status" value="1"/>
</dbReference>
<dbReference type="EMBL" id="BMIG01000002">
    <property type="protein sequence ID" value="GGA88247.1"/>
    <property type="molecule type" value="Genomic_DNA"/>
</dbReference>
<dbReference type="InterPro" id="IPR001915">
    <property type="entry name" value="Peptidase_M48"/>
</dbReference>
<dbReference type="AlphaFoldDB" id="A0A916S8I8"/>
<feature type="domain" description="Peptidase M48" evidence="7">
    <location>
        <begin position="78"/>
        <end position="253"/>
    </location>
</feature>
<dbReference type="Gene3D" id="3.30.2010.10">
    <property type="entry name" value="Metalloproteases ('zincins'), catalytic domain"/>
    <property type="match status" value="1"/>
</dbReference>
<comment type="caution">
    <text evidence="8">The sequence shown here is derived from an EMBL/GenBank/DDBJ whole genome shotgun (WGS) entry which is preliminary data.</text>
</comment>
<dbReference type="Proteomes" id="UP000620596">
    <property type="component" value="Unassembled WGS sequence"/>
</dbReference>
<keyword evidence="5" id="KW-0862">Zinc</keyword>
<dbReference type="GO" id="GO:0004222">
    <property type="term" value="F:metalloendopeptidase activity"/>
    <property type="evidence" value="ECO:0007669"/>
    <property type="project" value="InterPro"/>
</dbReference>
<protein>
    <recommendedName>
        <fullName evidence="7">Peptidase M48 domain-containing protein</fullName>
    </recommendedName>
</protein>
<comment type="cofactor">
    <cofactor evidence="1">
        <name>Zn(2+)</name>
        <dbReference type="ChEBI" id="CHEBI:29105"/>
    </cofactor>
</comment>
<evidence type="ECO:0000256" key="1">
    <source>
        <dbReference type="ARBA" id="ARBA00001947"/>
    </source>
</evidence>